<organism evidence="3 4">
    <name type="scientific">Nocardioides abyssi</name>
    <dbReference type="NCBI Taxonomy" id="3058370"/>
    <lineage>
        <taxon>Bacteria</taxon>
        <taxon>Bacillati</taxon>
        <taxon>Actinomycetota</taxon>
        <taxon>Actinomycetes</taxon>
        <taxon>Propionibacteriales</taxon>
        <taxon>Nocardioidaceae</taxon>
        <taxon>Nocardioides</taxon>
    </lineage>
</organism>
<accession>A0ABT8ER57</accession>
<dbReference type="EMBL" id="JAUHJR010000001">
    <property type="protein sequence ID" value="MDN4160632.1"/>
    <property type="molecule type" value="Genomic_DNA"/>
</dbReference>
<evidence type="ECO:0000256" key="2">
    <source>
        <dbReference type="SAM" id="Phobius"/>
    </source>
</evidence>
<feature type="transmembrane region" description="Helical" evidence="2">
    <location>
        <begin position="72"/>
        <end position="89"/>
    </location>
</feature>
<keyword evidence="2" id="KW-1133">Transmembrane helix</keyword>
<keyword evidence="4" id="KW-1185">Reference proteome</keyword>
<comment type="caution">
    <text evidence="3">The sequence shown here is derived from an EMBL/GenBank/DDBJ whole genome shotgun (WGS) entry which is preliminary data.</text>
</comment>
<evidence type="ECO:0000313" key="4">
    <source>
        <dbReference type="Proteomes" id="UP001168537"/>
    </source>
</evidence>
<name>A0ABT8ER57_9ACTN</name>
<evidence type="ECO:0000313" key="3">
    <source>
        <dbReference type="EMBL" id="MDN4160632.1"/>
    </source>
</evidence>
<proteinExistence type="predicted"/>
<feature type="transmembrane region" description="Helical" evidence="2">
    <location>
        <begin position="95"/>
        <end position="122"/>
    </location>
</feature>
<keyword evidence="2" id="KW-0472">Membrane</keyword>
<protein>
    <submittedName>
        <fullName evidence="3">Uncharacterized protein</fullName>
    </submittedName>
</protein>
<feature type="region of interest" description="Disordered" evidence="1">
    <location>
        <begin position="1"/>
        <end position="32"/>
    </location>
</feature>
<feature type="transmembrane region" description="Helical" evidence="2">
    <location>
        <begin position="39"/>
        <end position="60"/>
    </location>
</feature>
<gene>
    <name evidence="3" type="ORF">QWY29_04650</name>
</gene>
<evidence type="ECO:0000256" key="1">
    <source>
        <dbReference type="SAM" id="MobiDB-lite"/>
    </source>
</evidence>
<dbReference type="Proteomes" id="UP001168537">
    <property type="component" value="Unassembled WGS sequence"/>
</dbReference>
<reference evidence="3" key="1">
    <citation type="submission" date="2023-06" db="EMBL/GenBank/DDBJ databases">
        <title>Draft genome sequence of Nocardioides sp. SOB72.</title>
        <authorList>
            <person name="Zhang G."/>
        </authorList>
    </citation>
    <scope>NUCLEOTIDE SEQUENCE</scope>
    <source>
        <strain evidence="3">SOB72</strain>
    </source>
</reference>
<sequence length="125" mass="13415">METEHAEETAAGEDPAEQPGEPGQQPSWWHRDHPVFTPLSGFFTGLVAVIVLPGGYAAVLGSLFSTERAEQLFPYVLLILLVPLAMLAVPRTRRFGAYLLLGMVLTALVVAGVAALVLWAMVETG</sequence>
<dbReference type="RefSeq" id="WP_300959490.1">
    <property type="nucleotide sequence ID" value="NZ_JAUHJR010000001.1"/>
</dbReference>
<keyword evidence="2" id="KW-0812">Transmembrane</keyword>